<evidence type="ECO:0000313" key="2">
    <source>
        <dbReference type="Proteomes" id="UP001596058"/>
    </source>
</evidence>
<dbReference type="RefSeq" id="WP_379519464.1">
    <property type="nucleotide sequence ID" value="NZ_JBHSPA010000049.1"/>
</dbReference>
<evidence type="ECO:0000313" key="1">
    <source>
        <dbReference type="EMBL" id="MFC5829969.1"/>
    </source>
</evidence>
<gene>
    <name evidence="1" type="ORF">ACFPZ3_39425</name>
</gene>
<accession>A0ABW1CWJ4</accession>
<comment type="caution">
    <text evidence="1">The sequence shown here is derived from an EMBL/GenBank/DDBJ whole genome shotgun (WGS) entry which is preliminary data.</text>
</comment>
<dbReference type="Proteomes" id="UP001596058">
    <property type="component" value="Unassembled WGS sequence"/>
</dbReference>
<dbReference type="EMBL" id="JBHSPA010000049">
    <property type="protein sequence ID" value="MFC5829969.1"/>
    <property type="molecule type" value="Genomic_DNA"/>
</dbReference>
<proteinExistence type="predicted"/>
<name>A0ABW1CWJ4_9ACTN</name>
<sequence length="73" mass="7728">MKPLLTVVTKPGGDAGLLESLLPRFAAHPDAVDVEVLICGIGEEKALPRDGTADVALIRLPQDDLAAWPPRNC</sequence>
<protein>
    <submittedName>
        <fullName evidence="1">Uncharacterized protein</fullName>
    </submittedName>
</protein>
<reference evidence="2" key="1">
    <citation type="journal article" date="2019" name="Int. J. Syst. Evol. Microbiol.">
        <title>The Global Catalogue of Microorganisms (GCM) 10K type strain sequencing project: providing services to taxonomists for standard genome sequencing and annotation.</title>
        <authorList>
            <consortium name="The Broad Institute Genomics Platform"/>
            <consortium name="The Broad Institute Genome Sequencing Center for Infectious Disease"/>
            <person name="Wu L."/>
            <person name="Ma J."/>
        </authorList>
    </citation>
    <scope>NUCLEOTIDE SEQUENCE [LARGE SCALE GENOMIC DNA]</scope>
    <source>
        <strain evidence="2">CCUG 53903</strain>
    </source>
</reference>
<keyword evidence="2" id="KW-1185">Reference proteome</keyword>
<organism evidence="1 2">
    <name type="scientific">Nonomuraea insulae</name>
    <dbReference type="NCBI Taxonomy" id="1616787"/>
    <lineage>
        <taxon>Bacteria</taxon>
        <taxon>Bacillati</taxon>
        <taxon>Actinomycetota</taxon>
        <taxon>Actinomycetes</taxon>
        <taxon>Streptosporangiales</taxon>
        <taxon>Streptosporangiaceae</taxon>
        <taxon>Nonomuraea</taxon>
    </lineage>
</organism>